<dbReference type="AlphaFoldDB" id="A0A0A9AZT4"/>
<sequence length="68" mass="7922">MPSKIPFPELFAVCTYPKINISDCFISEQWFQEFQKSFVDTELLKWKELMAMLGSEQLTNEQDKVVSG</sequence>
<reference evidence="1" key="2">
    <citation type="journal article" date="2015" name="Data Brief">
        <title>Shoot transcriptome of the giant reed, Arundo donax.</title>
        <authorList>
            <person name="Barrero R.A."/>
            <person name="Guerrero F.D."/>
            <person name="Moolhuijzen P."/>
            <person name="Goolsby J.A."/>
            <person name="Tidwell J."/>
            <person name="Bellgard S.E."/>
            <person name="Bellgard M.I."/>
        </authorList>
    </citation>
    <scope>NUCLEOTIDE SEQUENCE</scope>
    <source>
        <tissue evidence="1">Shoot tissue taken approximately 20 cm above the soil surface</tissue>
    </source>
</reference>
<reference evidence="1" key="1">
    <citation type="submission" date="2014-09" db="EMBL/GenBank/DDBJ databases">
        <authorList>
            <person name="Magalhaes I.L.F."/>
            <person name="Oliveira U."/>
            <person name="Santos F.R."/>
            <person name="Vidigal T.H.D.A."/>
            <person name="Brescovit A.D."/>
            <person name="Santos A.J."/>
        </authorList>
    </citation>
    <scope>NUCLEOTIDE SEQUENCE</scope>
    <source>
        <tissue evidence="1">Shoot tissue taken approximately 20 cm above the soil surface</tissue>
    </source>
</reference>
<accession>A0A0A9AZT4</accession>
<organism evidence="1">
    <name type="scientific">Arundo donax</name>
    <name type="common">Giant reed</name>
    <name type="synonym">Donax arundinaceus</name>
    <dbReference type="NCBI Taxonomy" id="35708"/>
    <lineage>
        <taxon>Eukaryota</taxon>
        <taxon>Viridiplantae</taxon>
        <taxon>Streptophyta</taxon>
        <taxon>Embryophyta</taxon>
        <taxon>Tracheophyta</taxon>
        <taxon>Spermatophyta</taxon>
        <taxon>Magnoliopsida</taxon>
        <taxon>Liliopsida</taxon>
        <taxon>Poales</taxon>
        <taxon>Poaceae</taxon>
        <taxon>PACMAD clade</taxon>
        <taxon>Arundinoideae</taxon>
        <taxon>Arundineae</taxon>
        <taxon>Arundo</taxon>
    </lineage>
</organism>
<name>A0A0A9AZT4_ARUDO</name>
<dbReference type="EMBL" id="GBRH01243450">
    <property type="protein sequence ID" value="JAD54445.1"/>
    <property type="molecule type" value="Transcribed_RNA"/>
</dbReference>
<evidence type="ECO:0000313" key="1">
    <source>
        <dbReference type="EMBL" id="JAD54445.1"/>
    </source>
</evidence>
<proteinExistence type="predicted"/>
<protein>
    <submittedName>
        <fullName evidence="1">Uncharacterized protein</fullName>
    </submittedName>
</protein>